<reference evidence="1" key="1">
    <citation type="submission" date="2014-11" db="EMBL/GenBank/DDBJ databases">
        <authorList>
            <person name="Amaro Gonzalez C."/>
        </authorList>
    </citation>
    <scope>NUCLEOTIDE SEQUENCE</scope>
</reference>
<dbReference type="EMBL" id="GBXM01079978">
    <property type="protein sequence ID" value="JAH28599.1"/>
    <property type="molecule type" value="Transcribed_RNA"/>
</dbReference>
<evidence type="ECO:0000313" key="1">
    <source>
        <dbReference type="EMBL" id="JAH28599.1"/>
    </source>
</evidence>
<sequence>MKMIYFTPGYIFESAFSEGFSSIVFNSV</sequence>
<dbReference type="AlphaFoldDB" id="A0A0E9RHL2"/>
<protein>
    <submittedName>
        <fullName evidence="1">Uncharacterized protein</fullName>
    </submittedName>
</protein>
<accession>A0A0E9RHL2</accession>
<proteinExistence type="predicted"/>
<name>A0A0E9RHL2_ANGAN</name>
<reference evidence="1" key="2">
    <citation type="journal article" date="2015" name="Fish Shellfish Immunol.">
        <title>Early steps in the European eel (Anguilla anguilla)-Vibrio vulnificus interaction in the gills: Role of the RtxA13 toxin.</title>
        <authorList>
            <person name="Callol A."/>
            <person name="Pajuelo D."/>
            <person name="Ebbesson L."/>
            <person name="Teles M."/>
            <person name="MacKenzie S."/>
            <person name="Amaro C."/>
        </authorList>
    </citation>
    <scope>NUCLEOTIDE SEQUENCE</scope>
</reference>
<organism evidence="1">
    <name type="scientific">Anguilla anguilla</name>
    <name type="common">European freshwater eel</name>
    <name type="synonym">Muraena anguilla</name>
    <dbReference type="NCBI Taxonomy" id="7936"/>
    <lineage>
        <taxon>Eukaryota</taxon>
        <taxon>Metazoa</taxon>
        <taxon>Chordata</taxon>
        <taxon>Craniata</taxon>
        <taxon>Vertebrata</taxon>
        <taxon>Euteleostomi</taxon>
        <taxon>Actinopterygii</taxon>
        <taxon>Neopterygii</taxon>
        <taxon>Teleostei</taxon>
        <taxon>Anguilliformes</taxon>
        <taxon>Anguillidae</taxon>
        <taxon>Anguilla</taxon>
    </lineage>
</organism>